<evidence type="ECO:0000313" key="2">
    <source>
        <dbReference type="RefSeq" id="XP_075089612.1"/>
    </source>
</evidence>
<organism evidence="1 2">
    <name type="scientific">Nicotiana tabacum</name>
    <name type="common">Common tobacco</name>
    <dbReference type="NCBI Taxonomy" id="4097"/>
    <lineage>
        <taxon>Eukaryota</taxon>
        <taxon>Viridiplantae</taxon>
        <taxon>Streptophyta</taxon>
        <taxon>Embryophyta</taxon>
        <taxon>Tracheophyta</taxon>
        <taxon>Spermatophyta</taxon>
        <taxon>Magnoliopsida</taxon>
        <taxon>eudicotyledons</taxon>
        <taxon>Gunneridae</taxon>
        <taxon>Pentapetalae</taxon>
        <taxon>asterids</taxon>
        <taxon>lamiids</taxon>
        <taxon>Solanales</taxon>
        <taxon>Solanaceae</taxon>
        <taxon>Nicotianoideae</taxon>
        <taxon>Nicotianeae</taxon>
        <taxon>Nicotiana</taxon>
    </lineage>
</organism>
<evidence type="ECO:0000313" key="1">
    <source>
        <dbReference type="Proteomes" id="UP000790787"/>
    </source>
</evidence>
<accession>A0AC58SXB8</accession>
<dbReference type="RefSeq" id="XP_075089612.1">
    <property type="nucleotide sequence ID" value="XM_075233511.1"/>
</dbReference>
<reference evidence="2" key="2">
    <citation type="submission" date="2025-08" db="UniProtKB">
        <authorList>
            <consortium name="RefSeq"/>
        </authorList>
    </citation>
    <scope>IDENTIFICATION</scope>
    <source>
        <tissue evidence="2">Leaf</tissue>
    </source>
</reference>
<name>A0AC58SXB8_TOBAC</name>
<reference evidence="1" key="1">
    <citation type="journal article" date="2014" name="Nat. Commun.">
        <title>The tobacco genome sequence and its comparison with those of tomato and potato.</title>
        <authorList>
            <person name="Sierro N."/>
            <person name="Battey J.N."/>
            <person name="Ouadi S."/>
            <person name="Bakaher N."/>
            <person name="Bovet L."/>
            <person name="Willig A."/>
            <person name="Goepfert S."/>
            <person name="Peitsch M.C."/>
            <person name="Ivanov N.V."/>
        </authorList>
    </citation>
    <scope>NUCLEOTIDE SEQUENCE [LARGE SCALE GENOMIC DNA]</scope>
</reference>
<gene>
    <name evidence="2" type="primary">LOC107786374</name>
</gene>
<keyword evidence="1" id="KW-1185">Reference proteome</keyword>
<proteinExistence type="predicted"/>
<sequence>MDKTWMRCTDKLSNVYLKGVDDFLQFAFEHTELEGEIPCPCKKCNNVFHKTRDDVREHLIIFGIVKGYTRWFYHGEFASKEQRTNNDELRQEEVRNEQDNDIFDMIYDVAGPNIMDYSGGVKRKQVDTSEPDFEFSKLLDDAAQQLYPGCEQFSKLSLIVELFQIKCLFGLSDKATDSIMKLIKRALPSGETLPESFYGAKKLIRNLGLRYEKIHACENDCMLFWKHNAKAESCLVCGESRLKSVEGQKTNGETPRKNKNKVPRKVLRYFPLKPRLQRLFMSSEIASDMTWHHNQRLKDGVLRHPADSDAWKHFDASNPGFARDPRNVRLGLSSDGINPFGNLSVSHSTWPVIITVYNLPPCMCMKQPYCFLSLLIPGPKAPGNDIDVYLEPLIDELQELWYNGVNTYDASRKENFCMRAALLWTINDFPAYAYLSGWSTKGALACPSCNKETPSIRLKYGRKFSYMGARRFLSSNHKWRSNKRDFNGEVERRHAPKILSGDDILNQLASLDGFKFGKTQKKQRHGRDKATHNWRKKSIFFRLPYWKNNLIRHNLDVMHIEKNVCDNIIGTLLDMEGKTKDNLNARRDLKEMGIRRDLHPTQRDGKWYYPAACYTLSPEEKSKVCKFLKTIKVPDGYSSNLSRCVKVKDRKIYGLKSHDSHILLEQLLPFAIRGVVPNNVYAAITELGIFFRELCSKTVRVDVLDRLAAQIPITLSKLEKIFLPAFFDIMVHLIIHLPQEAKIAGPVQYRWMYPIERFLHKLKCYVRNRCRPEGSIAEGYIVEASLIFCSRYLHGSGRGYNPVDKNYEGDHAESCNGLSIFKQKGCPLLSDTSRILEEVERKQAHIYVLRNCEEVQPFLREYEQNNRNMNFDDWFFHRIVQMRKKNNSHASRGLYSLARGPFDGVQRFKGYEINGFRFHTKQLEGNRVKQNSGVLVRGIMNGQNIDYYGVLTEIVNFNTLKANELFYLNLIGWMLITLGKE</sequence>
<protein>
    <submittedName>
        <fullName evidence="2">Uncharacterized protein LOC107786374 isoform X1</fullName>
    </submittedName>
</protein>
<dbReference type="Proteomes" id="UP000790787">
    <property type="component" value="Chromosome 16"/>
</dbReference>